<reference evidence="5 6" key="1">
    <citation type="submission" date="2024-09" db="EMBL/GenBank/DDBJ databases">
        <title>Laminarin stimulates single cell rates of sulfate reduction while oxygen inhibits transcriptomic activity in coastal marine sediment.</title>
        <authorList>
            <person name="Lindsay M."/>
            <person name="Orcutt B."/>
            <person name="Emerson D."/>
            <person name="Stepanauskas R."/>
            <person name="D'Angelo T."/>
        </authorList>
    </citation>
    <scope>NUCLEOTIDE SEQUENCE [LARGE SCALE GENOMIC DNA]</scope>
    <source>
        <strain evidence="5">SAG AM-311-K15</strain>
    </source>
</reference>
<protein>
    <submittedName>
        <fullName evidence="5">Clostripain-related cysteine peptidase</fullName>
    </submittedName>
</protein>
<evidence type="ECO:0000256" key="2">
    <source>
        <dbReference type="ARBA" id="ARBA00022801"/>
    </source>
</evidence>
<dbReference type="SUPFAM" id="SSF49785">
    <property type="entry name" value="Galactose-binding domain-like"/>
    <property type="match status" value="1"/>
</dbReference>
<gene>
    <name evidence="5" type="ORF">ACFL27_17030</name>
</gene>
<evidence type="ECO:0000256" key="3">
    <source>
        <dbReference type="SAM" id="SignalP"/>
    </source>
</evidence>
<keyword evidence="2" id="KW-0378">Hydrolase</keyword>
<dbReference type="InterPro" id="IPR005077">
    <property type="entry name" value="Peptidase_C11"/>
</dbReference>
<dbReference type="Pfam" id="PF01483">
    <property type="entry name" value="P_proprotein"/>
    <property type="match status" value="1"/>
</dbReference>
<evidence type="ECO:0000313" key="5">
    <source>
        <dbReference type="EMBL" id="MFC1851898.1"/>
    </source>
</evidence>
<accession>A0ABV6Z0D2</accession>
<comment type="caution">
    <text evidence="5">The sequence shown here is derived from an EMBL/GenBank/DDBJ whole genome shotgun (WGS) entry which is preliminary data.</text>
</comment>
<dbReference type="InterPro" id="IPR008979">
    <property type="entry name" value="Galactose-bd-like_sf"/>
</dbReference>
<keyword evidence="6" id="KW-1185">Reference proteome</keyword>
<sequence>MKNPKFLITLTLFLFILVGFTANASATKWTVLVFLNGDNNLESYGISDFLEMATVGSSADIDIIVQFDRASGYSTANGNWTDCRRFRVTKNMTPDPGNALQTLGEVDMGDPQTLADFVKWGINNYPADRYFVDVWNHGGGWTREEGPVIRDCSNDDSSGNSIGVADGELRGAAQQIYNHLGRKVDLWGFDCCLMHMLEVNYELKDYVSYMVASEEVEGANGWDYAAWLDDLDNNPNAGPATLGQYIAYTYYQSGDDTQSVSDLSKVNATTSALTDFSLALIAARAAGHSGTISTILNATQDYYISTYIDLYDFTERCYNGSLPTDVHTTAQALMNALDDQIVCSYNASSHAASHGVSIYHPSSSSSYDSDYDLLQLSANCSWDEYISNEVPPYQPTGTVHTENPNVAIPDNNATGVSDTMFISQSKTINEINLYVNIDHTYIGDLKITLASPSTTTVIVHNRSGGSADDIEGWYDPELTSYESLSAFNSTNCYGTWTITVSDHANIDTGTLKSWKIEVK</sequence>
<dbReference type="Gene3D" id="2.60.120.260">
    <property type="entry name" value="Galactose-binding domain-like"/>
    <property type="match status" value="1"/>
</dbReference>
<dbReference type="PANTHER" id="PTHR37835:SF1">
    <property type="entry name" value="ALPHA-CLOSTRIPAIN"/>
    <property type="match status" value="1"/>
</dbReference>
<dbReference type="EMBL" id="JBHPBY010000239">
    <property type="protein sequence ID" value="MFC1851898.1"/>
    <property type="molecule type" value="Genomic_DNA"/>
</dbReference>
<organism evidence="5 6">
    <name type="scientific">candidate division CSSED10-310 bacterium</name>
    <dbReference type="NCBI Taxonomy" id="2855610"/>
    <lineage>
        <taxon>Bacteria</taxon>
        <taxon>Bacteria division CSSED10-310</taxon>
    </lineage>
</organism>
<dbReference type="PROSITE" id="PS51829">
    <property type="entry name" value="P_HOMO_B"/>
    <property type="match status" value="1"/>
</dbReference>
<evidence type="ECO:0000256" key="1">
    <source>
        <dbReference type="ARBA" id="ARBA00022670"/>
    </source>
</evidence>
<name>A0ABV6Z0D2_UNCC1</name>
<dbReference type="InterPro" id="IPR002884">
    <property type="entry name" value="P_dom"/>
</dbReference>
<dbReference type="Gene3D" id="3.40.50.11970">
    <property type="match status" value="1"/>
</dbReference>
<evidence type="ECO:0000313" key="6">
    <source>
        <dbReference type="Proteomes" id="UP001594351"/>
    </source>
</evidence>
<keyword evidence="1" id="KW-0645">Protease</keyword>
<feature type="domain" description="P/Homo B" evidence="4">
    <location>
        <begin position="390"/>
        <end position="519"/>
    </location>
</feature>
<feature type="signal peptide" evidence="3">
    <location>
        <begin position="1"/>
        <end position="24"/>
    </location>
</feature>
<dbReference type="PANTHER" id="PTHR37835">
    <property type="entry name" value="ALPHA-CLOSTRIPAIN"/>
    <property type="match status" value="1"/>
</dbReference>
<keyword evidence="3" id="KW-0732">Signal</keyword>
<feature type="chain" id="PRO_5045258428" evidence="3">
    <location>
        <begin position="25"/>
        <end position="519"/>
    </location>
</feature>
<proteinExistence type="predicted"/>
<evidence type="ECO:0000259" key="4">
    <source>
        <dbReference type="PROSITE" id="PS51829"/>
    </source>
</evidence>
<dbReference type="Proteomes" id="UP001594351">
    <property type="component" value="Unassembled WGS sequence"/>
</dbReference>
<dbReference type="Pfam" id="PF03415">
    <property type="entry name" value="Peptidase_C11"/>
    <property type="match status" value="1"/>
</dbReference>